<feature type="transmembrane region" description="Helical" evidence="6">
    <location>
        <begin position="422"/>
        <end position="443"/>
    </location>
</feature>
<comment type="subcellular location">
    <subcellularLocation>
        <location evidence="1">Cell membrane</location>
        <topology evidence="1">Multi-pass membrane protein</topology>
    </subcellularLocation>
</comment>
<protein>
    <submittedName>
        <fullName evidence="8">Major Facilitator Superfamily protein</fullName>
    </submittedName>
</protein>
<evidence type="ECO:0000313" key="9">
    <source>
        <dbReference type="Proteomes" id="UP000199183"/>
    </source>
</evidence>
<feature type="transmembrane region" description="Helical" evidence="6">
    <location>
        <begin position="111"/>
        <end position="132"/>
    </location>
</feature>
<feature type="transmembrane region" description="Helical" evidence="6">
    <location>
        <begin position="210"/>
        <end position="229"/>
    </location>
</feature>
<keyword evidence="5 6" id="KW-0472">Membrane</keyword>
<sequence length="485" mass="50946">MSDSTPTGALELPPAQRWRAFAVCVTVAALTILDLTKVNVALPAIEHSLDASSTSLQLIVSGYILTFGLALVPAGRLGDFRSRKVFFIIGLTLFTVMSVACALAPTSDVLLVARLLQGVAAGIQMPQVIGLIQQMFHGRERGKAFGLFGAMIGVSTAFGPTIGGLLIALGGEQSGWRWIFWMNLPLGILALVLAAKFLPTTRGLAGKLSLDPLGTILFAVTVISLMWPFLFTTGTPADVPARWWLLVVFVLAAAAFIAWERRYAASGKHPLVPLDLFRVASFRNGTLLSTLYFSAIPGMFLLTTLYLQEGLGILPVYAGMVSIGFALVSAYTSWRSGTMVDTYGRPLVVVGLVVVLAGIAALIMSALFATPAATPWLMAGALVIAGAGGGVVVSPNQTLTLHEIRVSQGGLAGSVGQLGQRIGTAVGTAIGLALYYATIFAAGGRDTGIATYHQAYLRGMLAVTLLLALSLAVGVADMGRRRRTP</sequence>
<dbReference type="GO" id="GO:0005886">
    <property type="term" value="C:plasma membrane"/>
    <property type="evidence" value="ECO:0007669"/>
    <property type="project" value="UniProtKB-SubCell"/>
</dbReference>
<feature type="transmembrane region" description="Helical" evidence="6">
    <location>
        <begin position="287"/>
        <end position="307"/>
    </location>
</feature>
<dbReference type="PROSITE" id="PS00217">
    <property type="entry name" value="SUGAR_TRANSPORT_2"/>
    <property type="match status" value="1"/>
</dbReference>
<dbReference type="PRINTS" id="PR01035">
    <property type="entry name" value="TCRTETA"/>
</dbReference>
<feature type="domain" description="Major facilitator superfamily (MFS) profile" evidence="7">
    <location>
        <begin position="20"/>
        <end position="482"/>
    </location>
</feature>
<name>A0A1H4LPA3_9MICO</name>
<keyword evidence="4 6" id="KW-1133">Transmembrane helix</keyword>
<feature type="transmembrane region" description="Helical" evidence="6">
    <location>
        <begin position="313"/>
        <end position="334"/>
    </location>
</feature>
<keyword evidence="3 6" id="KW-0812">Transmembrane</keyword>
<feature type="transmembrane region" description="Helical" evidence="6">
    <location>
        <begin position="376"/>
        <end position="395"/>
    </location>
</feature>
<dbReference type="Pfam" id="PF07690">
    <property type="entry name" value="MFS_1"/>
    <property type="match status" value="1"/>
</dbReference>
<evidence type="ECO:0000256" key="1">
    <source>
        <dbReference type="ARBA" id="ARBA00004651"/>
    </source>
</evidence>
<dbReference type="InterPro" id="IPR005829">
    <property type="entry name" value="Sugar_transporter_CS"/>
</dbReference>
<feature type="transmembrane region" description="Helical" evidence="6">
    <location>
        <begin position="241"/>
        <end position="259"/>
    </location>
</feature>
<dbReference type="InterPro" id="IPR036259">
    <property type="entry name" value="MFS_trans_sf"/>
</dbReference>
<proteinExistence type="inferred from homology"/>
<dbReference type="EMBL" id="FNRY01000001">
    <property type="protein sequence ID" value="SEB72451.1"/>
    <property type="molecule type" value="Genomic_DNA"/>
</dbReference>
<evidence type="ECO:0000256" key="5">
    <source>
        <dbReference type="ARBA" id="ARBA00023136"/>
    </source>
</evidence>
<reference evidence="8 9" key="1">
    <citation type="submission" date="2016-10" db="EMBL/GenBank/DDBJ databases">
        <authorList>
            <person name="de Groot N.N."/>
        </authorList>
    </citation>
    <scope>NUCLEOTIDE SEQUENCE [LARGE SCALE GENOMIC DNA]</scope>
    <source>
        <strain evidence="8 9">DSM 21799</strain>
    </source>
</reference>
<feature type="transmembrane region" description="Helical" evidence="6">
    <location>
        <begin position="85"/>
        <end position="105"/>
    </location>
</feature>
<dbReference type="PANTHER" id="PTHR42718">
    <property type="entry name" value="MAJOR FACILITATOR SUPERFAMILY MULTIDRUG TRANSPORTER MFSC"/>
    <property type="match status" value="1"/>
</dbReference>
<evidence type="ECO:0000256" key="6">
    <source>
        <dbReference type="SAM" id="Phobius"/>
    </source>
</evidence>
<accession>A0A1H4LPA3</accession>
<feature type="transmembrane region" description="Helical" evidence="6">
    <location>
        <begin position="144"/>
        <end position="169"/>
    </location>
</feature>
<organism evidence="8 9">
    <name type="scientific">Paramicrobacterium humi</name>
    <dbReference type="NCBI Taxonomy" id="640635"/>
    <lineage>
        <taxon>Bacteria</taxon>
        <taxon>Bacillati</taxon>
        <taxon>Actinomycetota</taxon>
        <taxon>Actinomycetes</taxon>
        <taxon>Micrococcales</taxon>
        <taxon>Microbacteriaceae</taxon>
        <taxon>Paramicrobacterium</taxon>
    </lineage>
</organism>
<dbReference type="GO" id="GO:0022857">
    <property type="term" value="F:transmembrane transporter activity"/>
    <property type="evidence" value="ECO:0007669"/>
    <property type="project" value="InterPro"/>
</dbReference>
<dbReference type="SUPFAM" id="SSF103473">
    <property type="entry name" value="MFS general substrate transporter"/>
    <property type="match status" value="1"/>
</dbReference>
<dbReference type="AlphaFoldDB" id="A0A1H4LPA3"/>
<gene>
    <name evidence="8" type="ORF">SAMN04489806_1613</name>
</gene>
<feature type="transmembrane region" description="Helical" evidence="6">
    <location>
        <begin position="175"/>
        <end position="198"/>
    </location>
</feature>
<evidence type="ECO:0000259" key="7">
    <source>
        <dbReference type="PROSITE" id="PS50850"/>
    </source>
</evidence>
<dbReference type="Gene3D" id="1.20.1250.20">
    <property type="entry name" value="MFS general substrate transporter like domains"/>
    <property type="match status" value="1"/>
</dbReference>
<evidence type="ECO:0000313" key="8">
    <source>
        <dbReference type="EMBL" id="SEB72451.1"/>
    </source>
</evidence>
<dbReference type="PANTHER" id="PTHR42718:SF39">
    <property type="entry name" value="ACTINORHODIN TRANSPORTER-RELATED"/>
    <property type="match status" value="1"/>
</dbReference>
<dbReference type="CDD" id="cd17321">
    <property type="entry name" value="MFS_MMR_MDR_like"/>
    <property type="match status" value="1"/>
</dbReference>
<dbReference type="Gene3D" id="1.20.1720.10">
    <property type="entry name" value="Multidrug resistance protein D"/>
    <property type="match status" value="1"/>
</dbReference>
<feature type="transmembrane region" description="Helical" evidence="6">
    <location>
        <begin position="54"/>
        <end position="73"/>
    </location>
</feature>
<evidence type="ECO:0000256" key="3">
    <source>
        <dbReference type="ARBA" id="ARBA00022692"/>
    </source>
</evidence>
<dbReference type="InterPro" id="IPR001958">
    <property type="entry name" value="Tet-R_TetA/multi-R_MdtG-like"/>
</dbReference>
<feature type="transmembrane region" description="Helical" evidence="6">
    <location>
        <begin position="346"/>
        <end position="370"/>
    </location>
</feature>
<dbReference type="Proteomes" id="UP000199183">
    <property type="component" value="Unassembled WGS sequence"/>
</dbReference>
<keyword evidence="9" id="KW-1185">Reference proteome</keyword>
<comment type="similarity">
    <text evidence="2">Belongs to the major facilitator superfamily. TCR/Tet family.</text>
</comment>
<feature type="transmembrane region" description="Helical" evidence="6">
    <location>
        <begin position="20"/>
        <end position="42"/>
    </location>
</feature>
<dbReference type="InterPro" id="IPR011701">
    <property type="entry name" value="MFS"/>
</dbReference>
<feature type="transmembrane region" description="Helical" evidence="6">
    <location>
        <begin position="455"/>
        <end position="476"/>
    </location>
</feature>
<dbReference type="PROSITE" id="PS50850">
    <property type="entry name" value="MFS"/>
    <property type="match status" value="1"/>
</dbReference>
<evidence type="ECO:0000256" key="2">
    <source>
        <dbReference type="ARBA" id="ARBA00007520"/>
    </source>
</evidence>
<dbReference type="InterPro" id="IPR020846">
    <property type="entry name" value="MFS_dom"/>
</dbReference>
<evidence type="ECO:0000256" key="4">
    <source>
        <dbReference type="ARBA" id="ARBA00022989"/>
    </source>
</evidence>